<dbReference type="EMBL" id="JARQZJ010000065">
    <property type="protein sequence ID" value="KAK9880689.1"/>
    <property type="molecule type" value="Genomic_DNA"/>
</dbReference>
<dbReference type="GO" id="GO:0052629">
    <property type="term" value="F:phosphatidylinositol-3,5-bisphosphate 3-phosphatase activity"/>
    <property type="evidence" value="ECO:0007669"/>
    <property type="project" value="UniProtKB-EC"/>
</dbReference>
<dbReference type="InterPro" id="IPR013083">
    <property type="entry name" value="Znf_RING/FYVE/PHD"/>
</dbReference>
<dbReference type="GO" id="GO:0046474">
    <property type="term" value="P:glycerophospholipid biosynthetic process"/>
    <property type="evidence" value="ECO:0007669"/>
    <property type="project" value="UniProtKB-ARBA"/>
</dbReference>
<evidence type="ECO:0000256" key="15">
    <source>
        <dbReference type="PIRSR" id="PIRSR630564-2"/>
    </source>
</evidence>
<keyword evidence="12" id="KW-0472">Membrane</keyword>
<dbReference type="Pfam" id="PF01363">
    <property type="entry name" value="FYVE"/>
    <property type="match status" value="1"/>
</dbReference>
<feature type="domain" description="Myotubularin phosphatase" evidence="20">
    <location>
        <begin position="146"/>
        <end position="524"/>
    </location>
</feature>
<feature type="domain" description="FYVE-type" evidence="19">
    <location>
        <begin position="963"/>
        <end position="1023"/>
    </location>
</feature>
<feature type="region of interest" description="Disordered" evidence="18">
    <location>
        <begin position="629"/>
        <end position="659"/>
    </location>
</feature>
<dbReference type="InterPro" id="IPR003595">
    <property type="entry name" value="Tyr_Pase_cat"/>
</dbReference>
<dbReference type="GO" id="GO:0004721">
    <property type="term" value="F:phosphoprotein phosphatase activity"/>
    <property type="evidence" value="ECO:0007669"/>
    <property type="project" value="UniProtKB-ARBA"/>
</dbReference>
<comment type="subcellular location">
    <subcellularLocation>
        <location evidence="2">Membrane</location>
    </subcellularLocation>
</comment>
<feature type="region of interest" description="Disordered" evidence="18">
    <location>
        <begin position="733"/>
        <end position="755"/>
    </location>
</feature>
<feature type="binding site" evidence="15">
    <location>
        <begin position="360"/>
        <end position="366"/>
    </location>
    <ligand>
        <name>substrate</name>
    </ligand>
</feature>
<comment type="similarity">
    <text evidence="4">Belongs to the lst-2 family.</text>
</comment>
<dbReference type="SMART" id="SM00064">
    <property type="entry name" value="FYVE"/>
    <property type="match status" value="1"/>
</dbReference>
<dbReference type="Proteomes" id="UP001431783">
    <property type="component" value="Unassembled WGS sequence"/>
</dbReference>
<feature type="binding site" evidence="15">
    <location>
        <begin position="299"/>
        <end position="300"/>
    </location>
    <ligand>
        <name>substrate</name>
    </ligand>
</feature>
<dbReference type="GO" id="GO:0061952">
    <property type="term" value="P:midbody abscission"/>
    <property type="evidence" value="ECO:0007669"/>
    <property type="project" value="UniProtKB-ARBA"/>
</dbReference>
<evidence type="ECO:0000256" key="11">
    <source>
        <dbReference type="ARBA" id="ARBA00023098"/>
    </source>
</evidence>
<dbReference type="GO" id="GO:0008270">
    <property type="term" value="F:zinc ion binding"/>
    <property type="evidence" value="ECO:0007669"/>
    <property type="project" value="UniProtKB-KW"/>
</dbReference>
<evidence type="ECO:0000256" key="1">
    <source>
        <dbReference type="ARBA" id="ARBA00003580"/>
    </source>
</evidence>
<dbReference type="Gene3D" id="2.30.29.30">
    <property type="entry name" value="Pleckstrin-homology domain (PH domain)/Phosphotyrosine-binding domain (PTB)"/>
    <property type="match status" value="1"/>
</dbReference>
<dbReference type="PANTHER" id="PTHR10807">
    <property type="entry name" value="MYOTUBULARIN-RELATED"/>
    <property type="match status" value="1"/>
</dbReference>
<dbReference type="PROSITE" id="PS00383">
    <property type="entry name" value="TYR_PHOSPHATASE_1"/>
    <property type="match status" value="1"/>
</dbReference>
<keyword evidence="11" id="KW-0443">Lipid metabolism</keyword>
<dbReference type="GO" id="GO:0019903">
    <property type="term" value="F:protein phosphatase binding"/>
    <property type="evidence" value="ECO:0007669"/>
    <property type="project" value="TreeGrafter"/>
</dbReference>
<accession>A0AAW1UJ23</accession>
<dbReference type="SMART" id="SM00404">
    <property type="entry name" value="PTPc_motif"/>
    <property type="match status" value="1"/>
</dbReference>
<evidence type="ECO:0000313" key="21">
    <source>
        <dbReference type="EMBL" id="KAK9880689.1"/>
    </source>
</evidence>
<dbReference type="SUPFAM" id="SSF50729">
    <property type="entry name" value="PH domain-like"/>
    <property type="match status" value="1"/>
</dbReference>
<proteinExistence type="inferred from homology"/>
<dbReference type="GO" id="GO:0010506">
    <property type="term" value="P:regulation of autophagy"/>
    <property type="evidence" value="ECO:0007669"/>
    <property type="project" value="TreeGrafter"/>
</dbReference>
<dbReference type="InterPro" id="IPR011011">
    <property type="entry name" value="Znf_FYVE_PHD"/>
</dbReference>
<dbReference type="Pfam" id="PF06602">
    <property type="entry name" value="Myotub-related"/>
    <property type="match status" value="1"/>
</dbReference>
<evidence type="ECO:0000256" key="7">
    <source>
        <dbReference type="ARBA" id="ARBA00022723"/>
    </source>
</evidence>
<evidence type="ECO:0000256" key="3">
    <source>
        <dbReference type="ARBA" id="ARBA00007471"/>
    </source>
</evidence>
<comment type="similarity">
    <text evidence="3">Belongs to the protein-tyrosine phosphatase family. Non-receptor class myotubularin subfamily.</text>
</comment>
<keyword evidence="9" id="KW-0378">Hydrolase</keyword>
<dbReference type="AlphaFoldDB" id="A0AAW1UJ23"/>
<evidence type="ECO:0000256" key="10">
    <source>
        <dbReference type="ARBA" id="ARBA00022833"/>
    </source>
</evidence>
<dbReference type="Gene3D" id="3.30.40.10">
    <property type="entry name" value="Zinc/RING finger domain, C3HC4 (zinc finger)"/>
    <property type="match status" value="1"/>
</dbReference>
<keyword evidence="8 16" id="KW-0863">Zinc-finger</keyword>
<keyword evidence="17" id="KW-0175">Coiled coil</keyword>
<name>A0AAW1UJ23_9CUCU</name>
<evidence type="ECO:0000256" key="9">
    <source>
        <dbReference type="ARBA" id="ARBA00022801"/>
    </source>
</evidence>
<dbReference type="GO" id="GO:0005829">
    <property type="term" value="C:cytosol"/>
    <property type="evidence" value="ECO:0007669"/>
    <property type="project" value="UniProtKB-ARBA"/>
</dbReference>
<feature type="active site" description="Phosphocysteine intermediate" evidence="14">
    <location>
        <position position="360"/>
    </location>
</feature>
<evidence type="ECO:0000256" key="18">
    <source>
        <dbReference type="SAM" id="MobiDB-lite"/>
    </source>
</evidence>
<reference evidence="21 22" key="1">
    <citation type="submission" date="2023-03" db="EMBL/GenBank/DDBJ databases">
        <title>Genome insight into feeding habits of ladybird beetles.</title>
        <authorList>
            <person name="Li H.-S."/>
            <person name="Huang Y.-H."/>
            <person name="Pang H."/>
        </authorList>
    </citation>
    <scope>NUCLEOTIDE SEQUENCE [LARGE SCALE GENOMIC DNA]</scope>
    <source>
        <strain evidence="21">SYSU_2023b</strain>
        <tissue evidence="21">Whole body</tissue>
    </source>
</reference>
<evidence type="ECO:0000256" key="6">
    <source>
        <dbReference type="ARBA" id="ARBA00019870"/>
    </source>
</evidence>
<protein>
    <recommendedName>
        <fullName evidence="6">Lateral signaling target protein 2 homolog</fullName>
        <ecNumber evidence="5">3.1.3.95</ecNumber>
    </recommendedName>
    <alternativeName>
        <fullName evidence="13">Phosphatidylinositol-3,5-bisphosphate 3-phosphatase</fullName>
    </alternativeName>
</protein>
<dbReference type="GO" id="GO:0060090">
    <property type="term" value="F:molecular adaptor activity"/>
    <property type="evidence" value="ECO:0007669"/>
    <property type="project" value="UniProtKB-ARBA"/>
</dbReference>
<keyword evidence="7" id="KW-0479">Metal-binding</keyword>
<comment type="caution">
    <text evidence="21">The sequence shown here is derived from an EMBL/GenBank/DDBJ whole genome shotgun (WGS) entry which is preliminary data.</text>
</comment>
<dbReference type="SUPFAM" id="SSF52799">
    <property type="entry name" value="(Phosphotyrosine protein) phosphatases II"/>
    <property type="match status" value="1"/>
</dbReference>
<sequence>MDTTDQPNSICQVERIEMYQLPPPDPKLSLPFNLLEGEAVSHHGTSRDGLILLTNYRLYLQIAGNHHHVPLGIIETVENKEMFYLHIGCKDCRTYKCTFENNESCLLWYDKILKAVDPPKQLNQLFAFFHFAHFKGSEERIQRPYCFDLNSFTMEMERLQFERSLWRISEVNINYEVCSTYPPYLLVPKDIDDEELKKVAKFRSSRRIPAVVWRHTKNGAIIARCSQPEVGWFGWRGEEDEKLIQLISKNIDDTKQEKKVLILDARSYAIAVANRARGGGCECPEYYSNCDIQFMNLANIHSIRKSFQALRQLCISSTDQTWHSQLENTKWLQHMSGLMKAAVILVTAVDSHARPVVVHCSDGWDRTPQIVALSQLLLDPYYRTVEGFRVLIEREWLAFGHKFADRCGHSTGSEDQNERCPVFLQWLDCVHQLLEQFPCDFEFSQAYLVKLAQHTYSNLFGTFLCNTLQDRLKIVNYRTFSVWEFLNSPRFKNHLYEQTGTFTAPKVIWPLTNVRDLHLWKEVYLGTMEANFRSECGSESCPGPPDLLAYHMSKTRSYNDLASMSDCYQGHFRRSSDPSLNIEKKLSIVSLQETQELSAHVQENGLMASKTIVELDETPESVFLKPNVINHNGDLQNGHSDQKVSTSRHPNSTVNNQDPVLIDDSYFNVMVNGKIKTGDVKNNSYGDNCEKIDDNTGHRTKSDCASNELVENMQCSSVDSQSESAVCDSKETVPSKCTDSTPIPVPSKRNNGAKSIETSSETLVSDNICSSSSPKEINGFEKIHVPSEPIDIPNGCNRNRSCENGVISLHSNHYGDHINLSLSELSNSPLFSRTSSSNGWDNTLSSLQKQTTCQYIQYHLGEDGLIPLRSYIQERISKMIEEGKRKEEKLEKEVHTYRQVLINQICLKCSGEKFDDNGSVIESVGSIGEGEASAVESLPSDKSWENLEYSLYSELQGIKWVPDHAVTRCTNCNIKFWIGKRKHHCRKCGNIFCADCSENSTPLPSEQLYDPVRVCTGCFNRLQMDCGEMMSQCKQGGSQGANNNPQITASSN</sequence>
<dbReference type="GO" id="GO:0046856">
    <property type="term" value="P:phosphatidylinositol dephosphorylation"/>
    <property type="evidence" value="ECO:0007669"/>
    <property type="project" value="UniProtKB-ARBA"/>
</dbReference>
<evidence type="ECO:0000313" key="22">
    <source>
        <dbReference type="Proteomes" id="UP001431783"/>
    </source>
</evidence>
<dbReference type="CDD" id="cd14533">
    <property type="entry name" value="PTP-MTMR3-like"/>
    <property type="match status" value="1"/>
</dbReference>
<keyword evidence="22" id="KW-1185">Reference proteome</keyword>
<evidence type="ECO:0000256" key="17">
    <source>
        <dbReference type="SAM" id="Coils"/>
    </source>
</evidence>
<evidence type="ECO:0000259" key="19">
    <source>
        <dbReference type="PROSITE" id="PS50178"/>
    </source>
</evidence>
<evidence type="ECO:0000256" key="16">
    <source>
        <dbReference type="PROSITE-ProRule" id="PRU00091"/>
    </source>
</evidence>
<dbReference type="InterPro" id="IPR010569">
    <property type="entry name" value="Myotubularin-like_Pase_dom"/>
</dbReference>
<comment type="function">
    <text evidence="1">Negative regulator of epidermal growth factor receptor (EGFR) signaling.</text>
</comment>
<dbReference type="PROSITE" id="PS51339">
    <property type="entry name" value="PPASE_MYOTUBULARIN"/>
    <property type="match status" value="1"/>
</dbReference>
<dbReference type="InterPro" id="IPR016130">
    <property type="entry name" value="Tyr_Pase_AS"/>
</dbReference>
<gene>
    <name evidence="21" type="ORF">WA026_011925</name>
</gene>
<feature type="coiled-coil region" evidence="17">
    <location>
        <begin position="873"/>
        <end position="900"/>
    </location>
</feature>
<feature type="compositionally biased region" description="Polar residues" evidence="18">
    <location>
        <begin position="629"/>
        <end position="658"/>
    </location>
</feature>
<dbReference type="EC" id="3.1.3.95" evidence="5"/>
<dbReference type="FunFam" id="3.30.40.10:FF:000073">
    <property type="entry name" value="myotubularin-related protein 4 isoform X2"/>
    <property type="match status" value="1"/>
</dbReference>
<evidence type="ECO:0000259" key="20">
    <source>
        <dbReference type="PROSITE" id="PS51339"/>
    </source>
</evidence>
<evidence type="ECO:0000256" key="2">
    <source>
        <dbReference type="ARBA" id="ARBA00004370"/>
    </source>
</evidence>
<dbReference type="GO" id="GO:0016020">
    <property type="term" value="C:membrane"/>
    <property type="evidence" value="ECO:0007669"/>
    <property type="project" value="UniProtKB-SubCell"/>
</dbReference>
<evidence type="ECO:0000256" key="14">
    <source>
        <dbReference type="PIRSR" id="PIRSR630564-1"/>
    </source>
</evidence>
<dbReference type="InterPro" id="IPR017455">
    <property type="entry name" value="Znf_FYVE-rel"/>
</dbReference>
<dbReference type="InterPro" id="IPR000306">
    <property type="entry name" value="Znf_FYVE"/>
</dbReference>
<dbReference type="PANTHER" id="PTHR10807:SF75">
    <property type="entry name" value="PHOSPHATIDYLINOSITOL-3-PHOSPHATE PHOSPHATASE"/>
    <property type="match status" value="1"/>
</dbReference>
<dbReference type="PROSITE" id="PS50178">
    <property type="entry name" value="ZF_FYVE"/>
    <property type="match status" value="1"/>
</dbReference>
<evidence type="ECO:0000256" key="4">
    <source>
        <dbReference type="ARBA" id="ARBA00008755"/>
    </source>
</evidence>
<dbReference type="GO" id="GO:0004438">
    <property type="term" value="F:phosphatidylinositol-3-phosphate phosphatase activity"/>
    <property type="evidence" value="ECO:0007669"/>
    <property type="project" value="UniProtKB-ARBA"/>
</dbReference>
<dbReference type="InterPro" id="IPR046978">
    <property type="entry name" value="MTMR4_FYVE"/>
</dbReference>
<dbReference type="SUPFAM" id="SSF57903">
    <property type="entry name" value="FYVE/PHD zinc finger"/>
    <property type="match status" value="1"/>
</dbReference>
<keyword evidence="10" id="KW-0862">Zinc</keyword>
<evidence type="ECO:0000256" key="13">
    <source>
        <dbReference type="ARBA" id="ARBA00032571"/>
    </source>
</evidence>
<evidence type="ECO:0000256" key="12">
    <source>
        <dbReference type="ARBA" id="ARBA00023136"/>
    </source>
</evidence>
<evidence type="ECO:0000256" key="5">
    <source>
        <dbReference type="ARBA" id="ARBA00012903"/>
    </source>
</evidence>
<organism evidence="21 22">
    <name type="scientific">Henosepilachna vigintioctopunctata</name>
    <dbReference type="NCBI Taxonomy" id="420089"/>
    <lineage>
        <taxon>Eukaryota</taxon>
        <taxon>Metazoa</taxon>
        <taxon>Ecdysozoa</taxon>
        <taxon>Arthropoda</taxon>
        <taxon>Hexapoda</taxon>
        <taxon>Insecta</taxon>
        <taxon>Pterygota</taxon>
        <taxon>Neoptera</taxon>
        <taxon>Endopterygota</taxon>
        <taxon>Coleoptera</taxon>
        <taxon>Polyphaga</taxon>
        <taxon>Cucujiformia</taxon>
        <taxon>Coccinelloidea</taxon>
        <taxon>Coccinellidae</taxon>
        <taxon>Epilachninae</taxon>
        <taxon>Epilachnini</taxon>
        <taxon>Henosepilachna</taxon>
    </lineage>
</organism>
<dbReference type="CDD" id="cd15733">
    <property type="entry name" value="FYVE_MTMR4"/>
    <property type="match status" value="1"/>
</dbReference>
<evidence type="ECO:0000256" key="8">
    <source>
        <dbReference type="ARBA" id="ARBA00022771"/>
    </source>
</evidence>
<dbReference type="InterPro" id="IPR011993">
    <property type="entry name" value="PH-like_dom_sf"/>
</dbReference>
<dbReference type="InterPro" id="IPR030564">
    <property type="entry name" value="Myotubularin"/>
</dbReference>
<dbReference type="InterPro" id="IPR029021">
    <property type="entry name" value="Prot-tyrosine_phosphatase-like"/>
</dbReference>